<reference evidence="5" key="1">
    <citation type="submission" date="2017-01" db="EMBL/GenBank/DDBJ databases">
        <authorList>
            <person name="Varghese N."/>
            <person name="Submissions S."/>
        </authorList>
    </citation>
    <scope>NUCLEOTIDE SEQUENCE [LARGE SCALE GENOMIC DNA]</scope>
    <source>
        <strain evidence="5">DSM 17126</strain>
    </source>
</reference>
<gene>
    <name evidence="4" type="ORF">SAMN05421639_102572</name>
</gene>
<comment type="similarity">
    <text evidence="1 3">Belongs to the short-chain dehydrogenases/reductases (SDR) family.</text>
</comment>
<dbReference type="OrthoDB" id="1235794at2"/>
<evidence type="ECO:0000313" key="4">
    <source>
        <dbReference type="EMBL" id="SIS33277.1"/>
    </source>
</evidence>
<dbReference type="PANTHER" id="PTHR43976:SF16">
    <property type="entry name" value="SHORT-CHAIN DEHYDROGENASE_REDUCTASE FAMILY PROTEIN"/>
    <property type="match status" value="1"/>
</dbReference>
<dbReference type="InterPro" id="IPR051911">
    <property type="entry name" value="SDR_oxidoreductase"/>
</dbReference>
<keyword evidence="2" id="KW-0560">Oxidoreductase</keyword>
<dbReference type="SUPFAM" id="SSF51735">
    <property type="entry name" value="NAD(P)-binding Rossmann-fold domains"/>
    <property type="match status" value="1"/>
</dbReference>
<dbReference type="RefSeq" id="WP_076506325.1">
    <property type="nucleotide sequence ID" value="NZ_FTNY01000002.1"/>
</dbReference>
<dbReference type="EMBL" id="FTNY01000002">
    <property type="protein sequence ID" value="SIS33277.1"/>
    <property type="molecule type" value="Genomic_DNA"/>
</dbReference>
<dbReference type="NCBIfam" id="NF004824">
    <property type="entry name" value="PRK06180.1"/>
    <property type="match status" value="1"/>
</dbReference>
<evidence type="ECO:0000313" key="5">
    <source>
        <dbReference type="Proteomes" id="UP000186373"/>
    </source>
</evidence>
<dbReference type="PROSITE" id="PS00061">
    <property type="entry name" value="ADH_SHORT"/>
    <property type="match status" value="1"/>
</dbReference>
<name>A0A1N7I879_9FLAO</name>
<evidence type="ECO:0000256" key="3">
    <source>
        <dbReference type="RuleBase" id="RU000363"/>
    </source>
</evidence>
<dbReference type="InterPro" id="IPR036291">
    <property type="entry name" value="NAD(P)-bd_dom_sf"/>
</dbReference>
<dbReference type="Gene3D" id="3.40.50.720">
    <property type="entry name" value="NAD(P)-binding Rossmann-like Domain"/>
    <property type="match status" value="1"/>
</dbReference>
<dbReference type="CDD" id="cd05374">
    <property type="entry name" value="17beta-HSD-like_SDR_c"/>
    <property type="match status" value="1"/>
</dbReference>
<keyword evidence="5" id="KW-1185">Reference proteome</keyword>
<protein>
    <submittedName>
        <fullName evidence="4">Short-chain dehydrogenase</fullName>
    </submittedName>
</protein>
<dbReference type="GO" id="GO:0016491">
    <property type="term" value="F:oxidoreductase activity"/>
    <property type="evidence" value="ECO:0007669"/>
    <property type="project" value="UniProtKB-KW"/>
</dbReference>
<dbReference type="PRINTS" id="PR00081">
    <property type="entry name" value="GDHRDH"/>
</dbReference>
<dbReference type="Pfam" id="PF00106">
    <property type="entry name" value="adh_short"/>
    <property type="match status" value="1"/>
</dbReference>
<proteinExistence type="inferred from homology"/>
<dbReference type="AlphaFoldDB" id="A0A1N7I879"/>
<dbReference type="PRINTS" id="PR00080">
    <property type="entry name" value="SDRFAMILY"/>
</dbReference>
<dbReference type="InterPro" id="IPR002347">
    <property type="entry name" value="SDR_fam"/>
</dbReference>
<dbReference type="Proteomes" id="UP000186373">
    <property type="component" value="Unassembled WGS sequence"/>
</dbReference>
<dbReference type="InterPro" id="IPR020904">
    <property type="entry name" value="Sc_DH/Rdtase_CS"/>
</dbReference>
<dbReference type="PANTHER" id="PTHR43976">
    <property type="entry name" value="SHORT CHAIN DEHYDROGENASE"/>
    <property type="match status" value="1"/>
</dbReference>
<organism evidence="4 5">
    <name type="scientific">Chryseobacterium shigense</name>
    <dbReference type="NCBI Taxonomy" id="297244"/>
    <lineage>
        <taxon>Bacteria</taxon>
        <taxon>Pseudomonadati</taxon>
        <taxon>Bacteroidota</taxon>
        <taxon>Flavobacteriia</taxon>
        <taxon>Flavobacteriales</taxon>
        <taxon>Weeksellaceae</taxon>
        <taxon>Chryseobacterium group</taxon>
        <taxon>Chryseobacterium</taxon>
    </lineage>
</organism>
<evidence type="ECO:0000256" key="2">
    <source>
        <dbReference type="ARBA" id="ARBA00023002"/>
    </source>
</evidence>
<accession>A0A1N7I879</accession>
<sequence>MSNQKVWFITGCSTGFGRELAKAVLQKGDYVVVTARNKLDIKDIVDPYPDSSIACALDVTNAEQIDESVKIAIERFGKIDILVNNAGIGYFSTIEESDEREVRKMFEINYFGLIQLTSKVLPYLRKEKSGFIVNFSSIGGLMSFPSVGHYNATKFAVEGYSEALSKELVGTNIKVLIVEPGPFRTDWAGRSAVAENIKISEYSDTSAVKDSMREGSGKEAGDPVRAAHAIIEVVESTKPPLRLLLGEIALNNAYVKLGELKNDFDNWKDLTLSADFPK</sequence>
<evidence type="ECO:0000256" key="1">
    <source>
        <dbReference type="ARBA" id="ARBA00006484"/>
    </source>
</evidence>